<dbReference type="Proteomes" id="UP000016930">
    <property type="component" value="Unassembled WGS sequence"/>
</dbReference>
<evidence type="ECO:0000313" key="2">
    <source>
        <dbReference type="Proteomes" id="UP000016930"/>
    </source>
</evidence>
<sequence length="136" mass="14800">MPRALLSLNALDIIGRISTVFDYTSMFTVPLSSIIISHFLLDLHQTANVSMGDGNSASVQQDGELDQNLSQVSAPVLSSFLSNIGEFIDYVPSNCNEAIWDDVEDVQRDTQNADIDHHTECELSNDHTALAGESSS</sequence>
<evidence type="ECO:0000313" key="1">
    <source>
        <dbReference type="EMBL" id="EMD35582.1"/>
    </source>
</evidence>
<dbReference type="EMBL" id="KB445800">
    <property type="protein sequence ID" value="EMD35582.1"/>
    <property type="molecule type" value="Genomic_DNA"/>
</dbReference>
<dbReference type="AlphaFoldDB" id="M2RAY5"/>
<reference evidence="1 2" key="1">
    <citation type="journal article" date="2012" name="Proc. Natl. Acad. Sci. U.S.A.">
        <title>Comparative genomics of Ceriporiopsis subvermispora and Phanerochaete chrysosporium provide insight into selective ligninolysis.</title>
        <authorList>
            <person name="Fernandez-Fueyo E."/>
            <person name="Ruiz-Duenas F.J."/>
            <person name="Ferreira P."/>
            <person name="Floudas D."/>
            <person name="Hibbett D.S."/>
            <person name="Canessa P."/>
            <person name="Larrondo L.F."/>
            <person name="James T.Y."/>
            <person name="Seelenfreund D."/>
            <person name="Lobos S."/>
            <person name="Polanco R."/>
            <person name="Tello M."/>
            <person name="Honda Y."/>
            <person name="Watanabe T."/>
            <person name="Watanabe T."/>
            <person name="Ryu J.S."/>
            <person name="Kubicek C.P."/>
            <person name="Schmoll M."/>
            <person name="Gaskell J."/>
            <person name="Hammel K.E."/>
            <person name="St John F.J."/>
            <person name="Vanden Wymelenberg A."/>
            <person name="Sabat G."/>
            <person name="Splinter BonDurant S."/>
            <person name="Syed K."/>
            <person name="Yadav J.S."/>
            <person name="Doddapaneni H."/>
            <person name="Subramanian V."/>
            <person name="Lavin J.L."/>
            <person name="Oguiza J.A."/>
            <person name="Perez G."/>
            <person name="Pisabarro A.G."/>
            <person name="Ramirez L."/>
            <person name="Santoyo F."/>
            <person name="Master E."/>
            <person name="Coutinho P.M."/>
            <person name="Henrissat B."/>
            <person name="Lombard V."/>
            <person name="Magnuson J.K."/>
            <person name="Kuees U."/>
            <person name="Hori C."/>
            <person name="Igarashi K."/>
            <person name="Samejima M."/>
            <person name="Held B.W."/>
            <person name="Barry K.W."/>
            <person name="LaButti K.M."/>
            <person name="Lapidus A."/>
            <person name="Lindquist E.A."/>
            <person name="Lucas S.M."/>
            <person name="Riley R."/>
            <person name="Salamov A.A."/>
            <person name="Hoffmeister D."/>
            <person name="Schwenk D."/>
            <person name="Hadar Y."/>
            <person name="Yarden O."/>
            <person name="de Vries R.P."/>
            <person name="Wiebenga A."/>
            <person name="Stenlid J."/>
            <person name="Eastwood D."/>
            <person name="Grigoriev I.V."/>
            <person name="Berka R.M."/>
            <person name="Blanchette R.A."/>
            <person name="Kersten P."/>
            <person name="Martinez A.T."/>
            <person name="Vicuna R."/>
            <person name="Cullen D."/>
        </authorList>
    </citation>
    <scope>NUCLEOTIDE SEQUENCE [LARGE SCALE GENOMIC DNA]</scope>
    <source>
        <strain evidence="1 2">B</strain>
    </source>
</reference>
<proteinExistence type="predicted"/>
<protein>
    <submittedName>
        <fullName evidence="1">Uncharacterized protein</fullName>
    </submittedName>
</protein>
<gene>
    <name evidence="1" type="ORF">CERSUDRAFT_96694</name>
</gene>
<dbReference type="HOGENOM" id="CLU_130498_0_0_1"/>
<name>M2RAY5_CERS8</name>
<keyword evidence="2" id="KW-1185">Reference proteome</keyword>
<organism evidence="1 2">
    <name type="scientific">Ceriporiopsis subvermispora (strain B)</name>
    <name type="common">White-rot fungus</name>
    <name type="synonym">Gelatoporia subvermispora</name>
    <dbReference type="NCBI Taxonomy" id="914234"/>
    <lineage>
        <taxon>Eukaryota</taxon>
        <taxon>Fungi</taxon>
        <taxon>Dikarya</taxon>
        <taxon>Basidiomycota</taxon>
        <taxon>Agaricomycotina</taxon>
        <taxon>Agaricomycetes</taxon>
        <taxon>Polyporales</taxon>
        <taxon>Gelatoporiaceae</taxon>
        <taxon>Gelatoporia</taxon>
    </lineage>
</organism>
<accession>M2RAY5</accession>